<keyword evidence="1" id="KW-1133">Transmembrane helix</keyword>
<proteinExistence type="predicted"/>
<evidence type="ECO:0000313" key="2">
    <source>
        <dbReference type="EMBL" id="SHI00050.1"/>
    </source>
</evidence>
<dbReference type="Proteomes" id="UP000184139">
    <property type="component" value="Unassembled WGS sequence"/>
</dbReference>
<organism evidence="2 3">
    <name type="scientific">Desulfofustis glycolicus DSM 9705</name>
    <dbReference type="NCBI Taxonomy" id="1121409"/>
    <lineage>
        <taxon>Bacteria</taxon>
        <taxon>Pseudomonadati</taxon>
        <taxon>Thermodesulfobacteriota</taxon>
        <taxon>Desulfobulbia</taxon>
        <taxon>Desulfobulbales</taxon>
        <taxon>Desulfocapsaceae</taxon>
        <taxon>Desulfofustis</taxon>
    </lineage>
</organism>
<keyword evidence="3" id="KW-1185">Reference proteome</keyword>
<protein>
    <submittedName>
        <fullName evidence="2">Uncharacterized protein</fullName>
    </submittedName>
</protein>
<evidence type="ECO:0000256" key="1">
    <source>
        <dbReference type="SAM" id="Phobius"/>
    </source>
</evidence>
<name>A0A1M5XJR1_9BACT</name>
<feature type="transmembrane region" description="Helical" evidence="1">
    <location>
        <begin position="91"/>
        <end position="110"/>
    </location>
</feature>
<dbReference type="EMBL" id="FQXS01000020">
    <property type="protein sequence ID" value="SHI00050.1"/>
    <property type="molecule type" value="Genomic_DNA"/>
</dbReference>
<keyword evidence="1" id="KW-0472">Membrane</keyword>
<reference evidence="2 3" key="1">
    <citation type="submission" date="2016-11" db="EMBL/GenBank/DDBJ databases">
        <authorList>
            <person name="Jaros S."/>
            <person name="Januszkiewicz K."/>
            <person name="Wedrychowicz H."/>
        </authorList>
    </citation>
    <scope>NUCLEOTIDE SEQUENCE [LARGE SCALE GENOMIC DNA]</scope>
    <source>
        <strain evidence="2 3">DSM 9705</strain>
    </source>
</reference>
<feature type="transmembrane region" description="Helical" evidence="1">
    <location>
        <begin position="50"/>
        <end position="71"/>
    </location>
</feature>
<keyword evidence="1" id="KW-0812">Transmembrane</keyword>
<evidence type="ECO:0000313" key="3">
    <source>
        <dbReference type="Proteomes" id="UP000184139"/>
    </source>
</evidence>
<gene>
    <name evidence="2" type="ORF">SAMN02745124_03148</name>
</gene>
<sequence>MITIKRMPGFTMRPQAHKSCRPQGLGKSRFCSSIVDLLPHDFPTFYRGGITVSTITLILSDFLASNLRFIYSRTLPNSSSSAVSLPAAFDAHPMAMALYFTLLGGIFGFLHGFDRYRTAKLFGQPGGRITVSSAVPRANQLPMNMQRVCYCSRLTSTCITPKNSGRNRISCP</sequence>
<dbReference type="STRING" id="1121409.SAMN02745124_03148"/>
<accession>A0A1M5XJR1</accession>
<dbReference type="AlphaFoldDB" id="A0A1M5XJR1"/>